<feature type="region of interest" description="Disordered" evidence="1">
    <location>
        <begin position="81"/>
        <end position="102"/>
    </location>
</feature>
<comment type="caution">
    <text evidence="3">The sequence shown here is derived from an EMBL/GenBank/DDBJ whole genome shotgun (WGS) entry which is preliminary data.</text>
</comment>
<evidence type="ECO:0000313" key="3">
    <source>
        <dbReference type="EMBL" id="OZJ06526.1"/>
    </source>
</evidence>
<proteinExistence type="predicted"/>
<feature type="chain" id="PRO_5012560078" description="REJ domain-containing protein" evidence="2">
    <location>
        <begin position="20"/>
        <end position="126"/>
    </location>
</feature>
<evidence type="ECO:0000313" key="4">
    <source>
        <dbReference type="Proteomes" id="UP000242875"/>
    </source>
</evidence>
<accession>A0A261Y7C5</accession>
<reference evidence="3 4" key="1">
    <citation type="journal article" date="2017" name="Mycologia">
        <title>Bifiguratus adelaidae, gen. et sp. nov., a new member of Mucoromycotina in endophytic and soil-dwelling habitats.</title>
        <authorList>
            <person name="Torres-Cruz T.J."/>
            <person name="Billingsley Tobias T.L."/>
            <person name="Almatruk M."/>
            <person name="Hesse C."/>
            <person name="Kuske C.R."/>
            <person name="Desiro A."/>
            <person name="Benucci G.M."/>
            <person name="Bonito G."/>
            <person name="Stajich J.E."/>
            <person name="Dunlap C."/>
            <person name="Arnold A.E."/>
            <person name="Porras-Alfaro A."/>
        </authorList>
    </citation>
    <scope>NUCLEOTIDE SEQUENCE [LARGE SCALE GENOMIC DNA]</scope>
    <source>
        <strain evidence="3 4">AZ0501</strain>
    </source>
</reference>
<keyword evidence="4" id="KW-1185">Reference proteome</keyword>
<feature type="compositionally biased region" description="Low complexity" evidence="1">
    <location>
        <begin position="81"/>
        <end position="96"/>
    </location>
</feature>
<feature type="signal peptide" evidence="2">
    <location>
        <begin position="1"/>
        <end position="19"/>
    </location>
</feature>
<protein>
    <recommendedName>
        <fullName evidence="5">REJ domain-containing protein</fullName>
    </recommendedName>
</protein>
<evidence type="ECO:0000256" key="1">
    <source>
        <dbReference type="SAM" id="MobiDB-lite"/>
    </source>
</evidence>
<sequence length="126" mass="12411">MRYQLFCSVILASLAFASAQFLPGPFQPAVPLAQTPGAPAVTVEALTPAVTAAPSPLSSFVATSVASTKSSIASSLSAHAQASTSSGSPSSSATPGHTGAASSTFQTSTGNALLAIAVLCALMQWV</sequence>
<evidence type="ECO:0008006" key="5">
    <source>
        <dbReference type="Google" id="ProtNLM"/>
    </source>
</evidence>
<keyword evidence="2" id="KW-0732">Signal</keyword>
<dbReference type="Proteomes" id="UP000242875">
    <property type="component" value="Unassembled WGS sequence"/>
</dbReference>
<dbReference type="EMBL" id="MVBO01000003">
    <property type="protein sequence ID" value="OZJ06526.1"/>
    <property type="molecule type" value="Genomic_DNA"/>
</dbReference>
<organism evidence="3 4">
    <name type="scientific">Bifiguratus adelaidae</name>
    <dbReference type="NCBI Taxonomy" id="1938954"/>
    <lineage>
        <taxon>Eukaryota</taxon>
        <taxon>Fungi</taxon>
        <taxon>Fungi incertae sedis</taxon>
        <taxon>Mucoromycota</taxon>
        <taxon>Mucoromycotina</taxon>
        <taxon>Endogonomycetes</taxon>
        <taxon>Endogonales</taxon>
        <taxon>Endogonales incertae sedis</taxon>
        <taxon>Bifiguratus</taxon>
    </lineage>
</organism>
<dbReference type="AlphaFoldDB" id="A0A261Y7C5"/>
<evidence type="ECO:0000256" key="2">
    <source>
        <dbReference type="SAM" id="SignalP"/>
    </source>
</evidence>
<gene>
    <name evidence="3" type="ORF">BZG36_00501</name>
</gene>
<name>A0A261Y7C5_9FUNG</name>